<evidence type="ECO:0000256" key="1">
    <source>
        <dbReference type="SAM" id="MobiDB-lite"/>
    </source>
</evidence>
<evidence type="ECO:0000313" key="2">
    <source>
        <dbReference type="EMBL" id="GIX87408.1"/>
    </source>
</evidence>
<feature type="compositionally biased region" description="Polar residues" evidence="1">
    <location>
        <begin position="26"/>
        <end position="38"/>
    </location>
</feature>
<sequence>MERKKNKIFPLFLSCADNEALPPDKNQLQTQREVNPTPTKRFRSPQKQEDPDEQGPLLVIPFTVGCKIDYNRPTDFALHCPLVLLVLTVVVLQKVVFKSKGINAADESRNELRIRRRKEKIKINPISKPDSRGKSKFFSSKSQPTIIYQNASKNGLNLNRPSYIKMLQKVVCKRKGINAADESRNELRIKRKRKKKRRNPISKPRFPRKMKILLLQISTDHHISKVKNLSSGLGKERDCCGQLWAVVKVLFLQ</sequence>
<name>A0AAV4NUJ2_CAEEX</name>
<protein>
    <submittedName>
        <fullName evidence="2">Uncharacterized protein</fullName>
    </submittedName>
</protein>
<dbReference type="Proteomes" id="UP001054945">
    <property type="component" value="Unassembled WGS sequence"/>
</dbReference>
<dbReference type="AlphaFoldDB" id="A0AAV4NUJ2"/>
<accession>A0AAV4NUJ2</accession>
<reference evidence="2 3" key="1">
    <citation type="submission" date="2021-06" db="EMBL/GenBank/DDBJ databases">
        <title>Caerostris extrusa draft genome.</title>
        <authorList>
            <person name="Kono N."/>
            <person name="Arakawa K."/>
        </authorList>
    </citation>
    <scope>NUCLEOTIDE SEQUENCE [LARGE SCALE GENOMIC DNA]</scope>
</reference>
<gene>
    <name evidence="2" type="ORF">CEXT_404861</name>
</gene>
<comment type="caution">
    <text evidence="2">The sequence shown here is derived from an EMBL/GenBank/DDBJ whole genome shotgun (WGS) entry which is preliminary data.</text>
</comment>
<organism evidence="2 3">
    <name type="scientific">Caerostris extrusa</name>
    <name type="common">Bark spider</name>
    <name type="synonym">Caerostris bankana</name>
    <dbReference type="NCBI Taxonomy" id="172846"/>
    <lineage>
        <taxon>Eukaryota</taxon>
        <taxon>Metazoa</taxon>
        <taxon>Ecdysozoa</taxon>
        <taxon>Arthropoda</taxon>
        <taxon>Chelicerata</taxon>
        <taxon>Arachnida</taxon>
        <taxon>Araneae</taxon>
        <taxon>Araneomorphae</taxon>
        <taxon>Entelegynae</taxon>
        <taxon>Araneoidea</taxon>
        <taxon>Araneidae</taxon>
        <taxon>Caerostris</taxon>
    </lineage>
</organism>
<keyword evidence="3" id="KW-1185">Reference proteome</keyword>
<evidence type="ECO:0000313" key="3">
    <source>
        <dbReference type="Proteomes" id="UP001054945"/>
    </source>
</evidence>
<proteinExistence type="predicted"/>
<feature type="region of interest" description="Disordered" evidence="1">
    <location>
        <begin position="18"/>
        <end position="55"/>
    </location>
</feature>
<dbReference type="EMBL" id="BPLR01003679">
    <property type="protein sequence ID" value="GIX87408.1"/>
    <property type="molecule type" value="Genomic_DNA"/>
</dbReference>